<comment type="similarity">
    <text evidence="1">Belongs to the Fmt family.</text>
</comment>
<dbReference type="InterPro" id="IPR036477">
    <property type="entry name" value="Formyl_transf_N_sf"/>
</dbReference>
<keyword evidence="3" id="KW-0808">Transferase</keyword>
<sequence length="280" mass="31850">MKIIFFGSSSYCLPVLKSLNNNFSLSCIVTKPGGFVSDFAAKNHVTSFTPNNEQELLSLKEQLHSLKPDLAIVADFGMIIPPDIFNIPKHKTLNIHFSRLPDLRGASPVQFTILRGDKSAWISIIIMDEGLDTGDIVWQKEFLHNKLDILNTKEVYRKLFEIAGDYLPDVIKKYTAGELKPHPQDHSQATYSKTLTREVGYTQFEKINTEDVARKLRAFTPWPGIWTKVKIKGVEKRLRILSAHSENEKTVLDVVQLEGKKPVSWKQFLEGYPELKPVEV</sequence>
<evidence type="ECO:0000313" key="7">
    <source>
        <dbReference type="EMBL" id="OGG14220.1"/>
    </source>
</evidence>
<dbReference type="GO" id="GO:0004479">
    <property type="term" value="F:methionyl-tRNA formyltransferase activity"/>
    <property type="evidence" value="ECO:0007669"/>
    <property type="project" value="UniProtKB-EC"/>
</dbReference>
<dbReference type="PANTHER" id="PTHR11138:SF5">
    <property type="entry name" value="METHIONYL-TRNA FORMYLTRANSFERASE, MITOCHONDRIAL"/>
    <property type="match status" value="1"/>
</dbReference>
<gene>
    <name evidence="7" type="ORF">A2773_06375</name>
</gene>
<dbReference type="InterPro" id="IPR044135">
    <property type="entry name" value="Met-tRNA-FMT_C"/>
</dbReference>
<evidence type="ECO:0000313" key="8">
    <source>
        <dbReference type="Proteomes" id="UP000177383"/>
    </source>
</evidence>
<feature type="domain" description="Formyl transferase N-terminal" evidence="5">
    <location>
        <begin position="43"/>
        <end position="143"/>
    </location>
</feature>
<dbReference type="Pfam" id="PF02911">
    <property type="entry name" value="Formyl_trans_C"/>
    <property type="match status" value="1"/>
</dbReference>
<evidence type="ECO:0000256" key="1">
    <source>
        <dbReference type="ARBA" id="ARBA00010699"/>
    </source>
</evidence>
<dbReference type="EC" id="2.1.2.9" evidence="2"/>
<evidence type="ECO:0000256" key="3">
    <source>
        <dbReference type="ARBA" id="ARBA00022679"/>
    </source>
</evidence>
<dbReference type="PANTHER" id="PTHR11138">
    <property type="entry name" value="METHIONYL-TRNA FORMYLTRANSFERASE"/>
    <property type="match status" value="1"/>
</dbReference>
<dbReference type="Pfam" id="PF00551">
    <property type="entry name" value="Formyl_trans_N"/>
    <property type="match status" value="1"/>
</dbReference>
<dbReference type="GO" id="GO:0005829">
    <property type="term" value="C:cytosol"/>
    <property type="evidence" value="ECO:0007669"/>
    <property type="project" value="TreeGrafter"/>
</dbReference>
<dbReference type="SUPFAM" id="SSF53328">
    <property type="entry name" value="Formyltransferase"/>
    <property type="match status" value="1"/>
</dbReference>
<dbReference type="Gene3D" id="3.40.50.12230">
    <property type="match status" value="1"/>
</dbReference>
<dbReference type="CDD" id="cd08704">
    <property type="entry name" value="Met_tRNA_FMT_C"/>
    <property type="match status" value="1"/>
</dbReference>
<reference evidence="7 8" key="1">
    <citation type="journal article" date="2016" name="Nat. Commun.">
        <title>Thousands of microbial genomes shed light on interconnected biogeochemical processes in an aquifer system.</title>
        <authorList>
            <person name="Anantharaman K."/>
            <person name="Brown C.T."/>
            <person name="Hug L.A."/>
            <person name="Sharon I."/>
            <person name="Castelle C.J."/>
            <person name="Probst A.J."/>
            <person name="Thomas B.C."/>
            <person name="Singh A."/>
            <person name="Wilkins M.J."/>
            <person name="Karaoz U."/>
            <person name="Brodie E.L."/>
            <person name="Williams K.H."/>
            <person name="Hubbard S.S."/>
            <person name="Banfield J.F."/>
        </authorList>
    </citation>
    <scope>NUCLEOTIDE SEQUENCE [LARGE SCALE GENOMIC DNA]</scope>
</reference>
<evidence type="ECO:0000259" key="5">
    <source>
        <dbReference type="Pfam" id="PF00551"/>
    </source>
</evidence>
<keyword evidence="4" id="KW-0648">Protein biosynthesis</keyword>
<evidence type="ECO:0000259" key="6">
    <source>
        <dbReference type="Pfam" id="PF02911"/>
    </source>
</evidence>
<comment type="caution">
    <text evidence="7">The sequence shown here is derived from an EMBL/GenBank/DDBJ whole genome shotgun (WGS) entry which is preliminary data.</text>
</comment>
<dbReference type="InterPro" id="IPR002376">
    <property type="entry name" value="Formyl_transf_N"/>
</dbReference>
<name>A0A1F5ZNY7_9BACT</name>
<feature type="domain" description="Formyl transferase C-terminal" evidence="6">
    <location>
        <begin position="206"/>
        <end position="249"/>
    </location>
</feature>
<dbReference type="SUPFAM" id="SSF50486">
    <property type="entry name" value="FMT C-terminal domain-like"/>
    <property type="match status" value="1"/>
</dbReference>
<dbReference type="Proteomes" id="UP000177383">
    <property type="component" value="Unassembled WGS sequence"/>
</dbReference>
<dbReference type="EMBL" id="MFJE01000022">
    <property type="protein sequence ID" value="OGG14220.1"/>
    <property type="molecule type" value="Genomic_DNA"/>
</dbReference>
<organism evidence="7 8">
    <name type="scientific">Candidatus Gottesmanbacteria bacterium RIFCSPHIGHO2_01_FULL_39_10</name>
    <dbReference type="NCBI Taxonomy" id="1798375"/>
    <lineage>
        <taxon>Bacteria</taxon>
        <taxon>Candidatus Gottesmaniibacteriota</taxon>
    </lineage>
</organism>
<protein>
    <recommendedName>
        <fullName evidence="2">methionyl-tRNA formyltransferase</fullName>
        <ecNumber evidence="2">2.1.2.9</ecNumber>
    </recommendedName>
</protein>
<proteinExistence type="inferred from homology"/>
<evidence type="ECO:0000256" key="2">
    <source>
        <dbReference type="ARBA" id="ARBA00012261"/>
    </source>
</evidence>
<evidence type="ECO:0000256" key="4">
    <source>
        <dbReference type="ARBA" id="ARBA00022917"/>
    </source>
</evidence>
<dbReference type="AlphaFoldDB" id="A0A1F5ZNY7"/>
<dbReference type="InterPro" id="IPR041711">
    <property type="entry name" value="Met-tRNA-FMT_N"/>
</dbReference>
<dbReference type="InterPro" id="IPR005793">
    <property type="entry name" value="Formyl_trans_C"/>
</dbReference>
<dbReference type="STRING" id="1798375.A2773_06375"/>
<dbReference type="InterPro" id="IPR011034">
    <property type="entry name" value="Formyl_transferase-like_C_sf"/>
</dbReference>
<accession>A0A1F5ZNY7</accession>
<dbReference type="CDD" id="cd08646">
    <property type="entry name" value="FMT_core_Met-tRNA-FMT_N"/>
    <property type="match status" value="1"/>
</dbReference>